<name>A0AA40CLG8_9PEZI</name>
<evidence type="ECO:0000313" key="2">
    <source>
        <dbReference type="Proteomes" id="UP001174936"/>
    </source>
</evidence>
<comment type="caution">
    <text evidence="1">The sequence shown here is derived from an EMBL/GenBank/DDBJ whole genome shotgun (WGS) entry which is preliminary data.</text>
</comment>
<reference evidence="1" key="1">
    <citation type="submission" date="2023-06" db="EMBL/GenBank/DDBJ databases">
        <title>Genome-scale phylogeny and comparative genomics of the fungal order Sordariales.</title>
        <authorList>
            <consortium name="Lawrence Berkeley National Laboratory"/>
            <person name="Hensen N."/>
            <person name="Bonometti L."/>
            <person name="Westerberg I."/>
            <person name="Brannstrom I.O."/>
            <person name="Guillou S."/>
            <person name="Cros-Aarteil S."/>
            <person name="Calhoun S."/>
            <person name="Haridas S."/>
            <person name="Kuo A."/>
            <person name="Mondo S."/>
            <person name="Pangilinan J."/>
            <person name="Riley R."/>
            <person name="Labutti K."/>
            <person name="Andreopoulos B."/>
            <person name="Lipzen A."/>
            <person name="Chen C."/>
            <person name="Yanf M."/>
            <person name="Daum C."/>
            <person name="Ng V."/>
            <person name="Clum A."/>
            <person name="Steindorff A."/>
            <person name="Ohm R."/>
            <person name="Martin F."/>
            <person name="Silar P."/>
            <person name="Natvig D."/>
            <person name="Lalanne C."/>
            <person name="Gautier V."/>
            <person name="Ament-Velasquez S.L."/>
            <person name="Kruys A."/>
            <person name="Hutchinson M.I."/>
            <person name="Powell A.J."/>
            <person name="Barry K."/>
            <person name="Miller A.N."/>
            <person name="Grigoriev I.V."/>
            <person name="Debuchy R."/>
            <person name="Gladieux P."/>
            <person name="Thoren M.H."/>
            <person name="Johannesson H."/>
        </authorList>
    </citation>
    <scope>NUCLEOTIDE SEQUENCE</scope>
    <source>
        <strain evidence="1">SMH2532-1</strain>
    </source>
</reference>
<organism evidence="1 2">
    <name type="scientific">Cercophora newfieldiana</name>
    <dbReference type="NCBI Taxonomy" id="92897"/>
    <lineage>
        <taxon>Eukaryota</taxon>
        <taxon>Fungi</taxon>
        <taxon>Dikarya</taxon>
        <taxon>Ascomycota</taxon>
        <taxon>Pezizomycotina</taxon>
        <taxon>Sordariomycetes</taxon>
        <taxon>Sordariomycetidae</taxon>
        <taxon>Sordariales</taxon>
        <taxon>Lasiosphaeriaceae</taxon>
        <taxon>Cercophora</taxon>
    </lineage>
</organism>
<dbReference type="Proteomes" id="UP001174936">
    <property type="component" value="Unassembled WGS sequence"/>
</dbReference>
<accession>A0AA40CLG8</accession>
<dbReference type="EMBL" id="JAULSV010000006">
    <property type="protein sequence ID" value="KAK0641374.1"/>
    <property type="molecule type" value="Genomic_DNA"/>
</dbReference>
<sequence length="465" mass="50628">MCRETWFRTTLDVPCGVKVPTQKVNVCNAARSALGDGGKQAITKVGAMCHCLPKALEMYGKKVWRSVAEGKEISAAVSSVIGDSMQLQKCMVDNGFHVQDNKALLVTKGDLSPAGGWTVFQAAEIDLISYSELTAAVAPCAAGDSGCEPTRVDNFFTKYLAKSRDLMSNGLVATFKGWIDTFTDIETKVRNVGDAAAHFVGLLNGVSNRIDSIQEKKGLREDKTTTPFLDNVSKAISAVQKFQDVRNATMTIAETAPKLVNLTRNAVKVAQAPPNMSQLFEMAAKGDLRNIEDILKTIKAATELPDLVRNLQKAISPTVGFVSFYSGDDGRDAMSSVDAVLADNTAARNSTSNTRAAVAEIQDLLREDVQAPFRNVMDSIRKLEGALDAFPVKEGKFAIESGVASYQRWSTVSMDLPCVRQARMPYNVAGFKGSFGYPEFFPCPYGPETLPWPNHHIPYIKFRAQ</sequence>
<evidence type="ECO:0000313" key="1">
    <source>
        <dbReference type="EMBL" id="KAK0641374.1"/>
    </source>
</evidence>
<dbReference type="AlphaFoldDB" id="A0AA40CLG8"/>
<gene>
    <name evidence="1" type="ORF">B0T16DRAFT_461447</name>
</gene>
<keyword evidence="2" id="KW-1185">Reference proteome</keyword>
<protein>
    <submittedName>
        <fullName evidence="1">Uncharacterized protein</fullName>
    </submittedName>
</protein>
<proteinExistence type="predicted"/>